<proteinExistence type="predicted"/>
<evidence type="ECO:0000313" key="2">
    <source>
        <dbReference type="Proteomes" id="UP000239089"/>
    </source>
</evidence>
<evidence type="ECO:0000313" key="1">
    <source>
        <dbReference type="EMBL" id="PPQ34118.1"/>
    </source>
</evidence>
<gene>
    <name evidence="1" type="ORF">CCR94_00075</name>
</gene>
<dbReference type="EMBL" id="NHSJ01000003">
    <property type="protein sequence ID" value="PPQ34118.1"/>
    <property type="molecule type" value="Genomic_DNA"/>
</dbReference>
<dbReference type="AlphaFoldDB" id="A0A2S6NHL6"/>
<reference evidence="1 2" key="1">
    <citation type="journal article" date="2018" name="Arch. Microbiol.">
        <title>New insights into the metabolic potential of the phototrophic purple bacterium Rhodopila globiformis DSM 161(T) from its draft genome sequence and evidence for a vanadium-dependent nitrogenase.</title>
        <authorList>
            <person name="Imhoff J.F."/>
            <person name="Rahn T."/>
            <person name="Kunzel S."/>
            <person name="Neulinger S.C."/>
        </authorList>
    </citation>
    <scope>NUCLEOTIDE SEQUENCE [LARGE SCALE GENOMIC DNA]</scope>
    <source>
        <strain evidence="1 2">DSM 16996</strain>
    </source>
</reference>
<sequence length="81" mass="8474">MKISKTLTPAVVLVAFGVGIGLAFFTSQGAATAETGAAQTVRAETHADASSSAASAVCEDREVEMDEGYALTRKEKRRVCH</sequence>
<organism evidence="1 2">
    <name type="scientific">Rhodoblastus sphagnicola</name>
    <dbReference type="NCBI Taxonomy" id="333368"/>
    <lineage>
        <taxon>Bacteria</taxon>
        <taxon>Pseudomonadati</taxon>
        <taxon>Pseudomonadota</taxon>
        <taxon>Alphaproteobacteria</taxon>
        <taxon>Hyphomicrobiales</taxon>
        <taxon>Rhodoblastaceae</taxon>
        <taxon>Rhodoblastus</taxon>
    </lineage>
</organism>
<protein>
    <submittedName>
        <fullName evidence="1">Uncharacterized protein</fullName>
    </submittedName>
</protein>
<name>A0A2S6NHL6_9HYPH</name>
<keyword evidence="2" id="KW-1185">Reference proteome</keyword>
<comment type="caution">
    <text evidence="1">The sequence shown here is derived from an EMBL/GenBank/DDBJ whole genome shotgun (WGS) entry which is preliminary data.</text>
</comment>
<dbReference type="Proteomes" id="UP000239089">
    <property type="component" value="Unassembled WGS sequence"/>
</dbReference>
<dbReference type="RefSeq" id="WP_104505864.1">
    <property type="nucleotide sequence ID" value="NZ_JACIGC010000001.1"/>
</dbReference>
<accession>A0A2S6NHL6</accession>